<keyword evidence="4 11" id="KW-0812">Transmembrane</keyword>
<dbReference type="SUPFAM" id="SSF56935">
    <property type="entry name" value="Porins"/>
    <property type="match status" value="1"/>
</dbReference>
<comment type="caution">
    <text evidence="16">The sequence shown here is derived from an EMBL/GenBank/DDBJ whole genome shotgun (WGS) entry which is preliminary data.</text>
</comment>
<dbReference type="Gene3D" id="2.170.130.10">
    <property type="entry name" value="TonB-dependent receptor, plug domain"/>
    <property type="match status" value="1"/>
</dbReference>
<evidence type="ECO:0000256" key="3">
    <source>
        <dbReference type="ARBA" id="ARBA00022452"/>
    </source>
</evidence>
<accession>A0AAQ1JP84</accession>
<evidence type="ECO:0000259" key="14">
    <source>
        <dbReference type="Pfam" id="PF00593"/>
    </source>
</evidence>
<keyword evidence="7 12" id="KW-0798">TonB box</keyword>
<dbReference type="GO" id="GO:0015288">
    <property type="term" value="F:porin activity"/>
    <property type="evidence" value="ECO:0007669"/>
    <property type="project" value="UniProtKB-KW"/>
</dbReference>
<evidence type="ECO:0000256" key="12">
    <source>
        <dbReference type="RuleBase" id="RU003357"/>
    </source>
</evidence>
<dbReference type="GO" id="GO:0046930">
    <property type="term" value="C:pore complex"/>
    <property type="evidence" value="ECO:0007669"/>
    <property type="project" value="UniProtKB-KW"/>
</dbReference>
<dbReference type="InterPro" id="IPR010101">
    <property type="entry name" value="B12_transptr_BtuB"/>
</dbReference>
<dbReference type="PROSITE" id="PS52016">
    <property type="entry name" value="TONB_DEPENDENT_REC_3"/>
    <property type="match status" value="1"/>
</dbReference>
<dbReference type="GO" id="GO:0015420">
    <property type="term" value="F:ABC-type vitamin B12 transporter activity"/>
    <property type="evidence" value="ECO:0007669"/>
    <property type="project" value="InterPro"/>
</dbReference>
<feature type="chain" id="PRO_5042899002" evidence="13">
    <location>
        <begin position="23"/>
        <end position="600"/>
    </location>
</feature>
<evidence type="ECO:0000259" key="15">
    <source>
        <dbReference type="Pfam" id="PF07715"/>
    </source>
</evidence>
<keyword evidence="8" id="KW-0626">Porin</keyword>
<evidence type="ECO:0000256" key="4">
    <source>
        <dbReference type="ARBA" id="ARBA00022692"/>
    </source>
</evidence>
<gene>
    <name evidence="16" type="ORF">SAMN05216586_102109</name>
</gene>
<dbReference type="Pfam" id="PF00593">
    <property type="entry name" value="TonB_dep_Rec_b-barrel"/>
    <property type="match status" value="1"/>
</dbReference>
<dbReference type="PANTHER" id="PTHR30069:SF53">
    <property type="entry name" value="COLICIN I RECEPTOR-RELATED"/>
    <property type="match status" value="1"/>
</dbReference>
<keyword evidence="10 11" id="KW-0998">Cell outer membrane</keyword>
<dbReference type="GO" id="GO:0006811">
    <property type="term" value="P:monoatomic ion transport"/>
    <property type="evidence" value="ECO:0007669"/>
    <property type="project" value="UniProtKB-KW"/>
</dbReference>
<dbReference type="NCBIfam" id="TIGR01779">
    <property type="entry name" value="TonB-B12"/>
    <property type="match status" value="1"/>
</dbReference>
<keyword evidence="17" id="KW-1185">Reference proteome</keyword>
<dbReference type="InterPro" id="IPR036942">
    <property type="entry name" value="Beta-barrel_TonB_sf"/>
</dbReference>
<dbReference type="InterPro" id="IPR000531">
    <property type="entry name" value="Beta-barrel_TonB"/>
</dbReference>
<evidence type="ECO:0000256" key="13">
    <source>
        <dbReference type="SAM" id="SignalP"/>
    </source>
</evidence>
<protein>
    <submittedName>
        <fullName evidence="16">Vitamin B12 transporter</fullName>
    </submittedName>
</protein>
<feature type="domain" description="TonB-dependent receptor-like beta-barrel" evidence="14">
    <location>
        <begin position="178"/>
        <end position="573"/>
    </location>
</feature>
<dbReference type="Proteomes" id="UP000243518">
    <property type="component" value="Unassembled WGS sequence"/>
</dbReference>
<evidence type="ECO:0000256" key="1">
    <source>
        <dbReference type="ARBA" id="ARBA00004571"/>
    </source>
</evidence>
<evidence type="ECO:0000256" key="10">
    <source>
        <dbReference type="ARBA" id="ARBA00023237"/>
    </source>
</evidence>
<dbReference type="GO" id="GO:0009279">
    <property type="term" value="C:cell outer membrane"/>
    <property type="evidence" value="ECO:0007669"/>
    <property type="project" value="UniProtKB-SubCell"/>
</dbReference>
<keyword evidence="3 11" id="KW-1134">Transmembrane beta strand</keyword>
<sequence>MTIPARAPLALGLLGLSSLSFASALDLGSDVVTATRTSQASNIAATTVFERIDIERLQVNTAEELLRRASGVNLINNGGPGKSTSLQIRGSNDKHVLVMIDGVRIGSATSGVAALQNLPVEQIERIEIVRGPRSSLYGSEAIGGVVQIFTRKGGDGLTPYFSTTIGSRQHRAATAGVSGGNDNAWFNLGVSSLDTEGYDARPSREVDHDGYRELSANLSGGYRFASGLLLDANLLQVESHNDYDSGNKANADSVLSAYGVRAKYSPVSFWDVTLQIGHSEDKNENFKGSSFDTRYDTRRDSASWQNDLALSENQLLTVGYDWQQDSISSSVDYPEDSRFNHGLFAQYLLHAGRHEWQLGLRHDDNEAYGEHTTGSVGYGYALTDSISLTSSYGTAFSAPTFNQLYFPGYGNPDIQAETSHNIEVGLRGQHRWGSWSANAFRNDIDDMIASVRVGGVSMAENVDKARITGLELEVLTQQLGWNWQANLTLQDPENRSSGANDDLLLRRVPEQIFNLDVGRRFGRIGLGASVHAEGRRWDNATNTSDMHGYNTVELRAEYWLSHAWRVQARVSNLFDNEYETASTYTQPGRAGYLTLRYQPL</sequence>
<name>A0AAQ1JP84_9GAMM</name>
<evidence type="ECO:0000256" key="11">
    <source>
        <dbReference type="PROSITE-ProRule" id="PRU01360"/>
    </source>
</evidence>
<comment type="similarity">
    <text evidence="11 12">Belongs to the TonB-dependent receptor family.</text>
</comment>
<evidence type="ECO:0000313" key="17">
    <source>
        <dbReference type="Proteomes" id="UP000243518"/>
    </source>
</evidence>
<keyword evidence="6" id="KW-0406">Ion transport</keyword>
<dbReference type="EMBL" id="FNVE01000002">
    <property type="protein sequence ID" value="SEF85119.1"/>
    <property type="molecule type" value="Genomic_DNA"/>
</dbReference>
<dbReference type="Gene3D" id="2.40.170.20">
    <property type="entry name" value="TonB-dependent receptor, beta-barrel domain"/>
    <property type="match status" value="1"/>
</dbReference>
<dbReference type="AlphaFoldDB" id="A0AAQ1JP84"/>
<evidence type="ECO:0000256" key="6">
    <source>
        <dbReference type="ARBA" id="ARBA00023065"/>
    </source>
</evidence>
<evidence type="ECO:0000256" key="7">
    <source>
        <dbReference type="ARBA" id="ARBA00023077"/>
    </source>
</evidence>
<dbReference type="InterPro" id="IPR037066">
    <property type="entry name" value="Plug_dom_sf"/>
</dbReference>
<dbReference type="Pfam" id="PF07715">
    <property type="entry name" value="Plug"/>
    <property type="match status" value="1"/>
</dbReference>
<evidence type="ECO:0000256" key="8">
    <source>
        <dbReference type="ARBA" id="ARBA00023114"/>
    </source>
</evidence>
<dbReference type="RefSeq" id="WP_088274034.1">
    <property type="nucleotide sequence ID" value="NZ_FNVE01000002.1"/>
</dbReference>
<feature type="domain" description="TonB-dependent receptor plug" evidence="15">
    <location>
        <begin position="42"/>
        <end position="145"/>
    </location>
</feature>
<reference evidence="16 17" key="1">
    <citation type="submission" date="2016-10" db="EMBL/GenBank/DDBJ databases">
        <authorList>
            <person name="Varghese N."/>
            <person name="Submissions S."/>
        </authorList>
    </citation>
    <scope>NUCLEOTIDE SEQUENCE [LARGE SCALE GENOMIC DNA]</scope>
    <source>
        <strain evidence="16 17">CECT 8317</strain>
    </source>
</reference>
<organism evidence="16 17">
    <name type="scientific">Halopseudomonas aestusnigri</name>
    <dbReference type="NCBI Taxonomy" id="857252"/>
    <lineage>
        <taxon>Bacteria</taxon>
        <taxon>Pseudomonadati</taxon>
        <taxon>Pseudomonadota</taxon>
        <taxon>Gammaproteobacteria</taxon>
        <taxon>Pseudomonadales</taxon>
        <taxon>Pseudomonadaceae</taxon>
        <taxon>Halopseudomonas</taxon>
    </lineage>
</organism>
<evidence type="ECO:0000256" key="5">
    <source>
        <dbReference type="ARBA" id="ARBA00022729"/>
    </source>
</evidence>
<evidence type="ECO:0000256" key="9">
    <source>
        <dbReference type="ARBA" id="ARBA00023136"/>
    </source>
</evidence>
<keyword evidence="2 11" id="KW-0813">Transport</keyword>
<dbReference type="CDD" id="cd01347">
    <property type="entry name" value="ligand_gated_channel"/>
    <property type="match status" value="1"/>
</dbReference>
<dbReference type="PANTHER" id="PTHR30069">
    <property type="entry name" value="TONB-DEPENDENT OUTER MEMBRANE RECEPTOR"/>
    <property type="match status" value="1"/>
</dbReference>
<evidence type="ECO:0000313" key="16">
    <source>
        <dbReference type="EMBL" id="SEF85119.1"/>
    </source>
</evidence>
<comment type="subcellular location">
    <subcellularLocation>
        <location evidence="1 11">Cell outer membrane</location>
        <topology evidence="1 11">Multi-pass membrane protein</topology>
    </subcellularLocation>
</comment>
<evidence type="ECO:0000256" key="2">
    <source>
        <dbReference type="ARBA" id="ARBA00022448"/>
    </source>
</evidence>
<proteinExistence type="inferred from homology"/>
<keyword evidence="9 11" id="KW-0472">Membrane</keyword>
<keyword evidence="5 13" id="KW-0732">Signal</keyword>
<feature type="signal peptide" evidence="13">
    <location>
        <begin position="1"/>
        <end position="22"/>
    </location>
</feature>
<dbReference type="InterPro" id="IPR039426">
    <property type="entry name" value="TonB-dep_rcpt-like"/>
</dbReference>
<dbReference type="InterPro" id="IPR012910">
    <property type="entry name" value="Plug_dom"/>
</dbReference>